<evidence type="ECO:0000256" key="2">
    <source>
        <dbReference type="ARBA" id="ARBA00023002"/>
    </source>
</evidence>
<reference evidence="5 6" key="1">
    <citation type="submission" date="2021-10" db="EMBL/GenBank/DDBJ databases">
        <title>Draft genome of Aestuariibacter halophilus JC2043.</title>
        <authorList>
            <person name="Emsley S.A."/>
            <person name="Pfannmuller K.M."/>
            <person name="Ushijima B."/>
            <person name="Saw J.H."/>
            <person name="Videau P."/>
        </authorList>
    </citation>
    <scope>NUCLEOTIDE SEQUENCE [LARGE SCALE GENOMIC DNA]</scope>
    <source>
        <strain evidence="5 6">JC2043</strain>
    </source>
</reference>
<dbReference type="SUPFAM" id="SSF56770">
    <property type="entry name" value="HydA/Nqo6-like"/>
    <property type="match status" value="1"/>
</dbReference>
<dbReference type="InterPro" id="IPR006137">
    <property type="entry name" value="NADH_UbQ_OxRdtase-like_20kDa"/>
</dbReference>
<keyword evidence="2" id="KW-0560">Oxidoreductase</keyword>
<keyword evidence="3" id="KW-0003">3Fe-4S</keyword>
<evidence type="ECO:0000313" key="5">
    <source>
        <dbReference type="EMBL" id="MCC2615589.1"/>
    </source>
</evidence>
<protein>
    <submittedName>
        <fullName evidence="5">Oxidoreductase</fullName>
    </submittedName>
</protein>
<evidence type="ECO:0000256" key="1">
    <source>
        <dbReference type="ARBA" id="ARBA00001927"/>
    </source>
</evidence>
<proteinExistence type="predicted"/>
<dbReference type="EMBL" id="JAJEWP010000001">
    <property type="protein sequence ID" value="MCC2615589.1"/>
    <property type="molecule type" value="Genomic_DNA"/>
</dbReference>
<dbReference type="InterPro" id="IPR037024">
    <property type="entry name" value="NiFe_Hase_small_N_sf"/>
</dbReference>
<dbReference type="Proteomes" id="UP001520878">
    <property type="component" value="Unassembled WGS sequence"/>
</dbReference>
<keyword evidence="3" id="KW-0408">Iron</keyword>
<comment type="caution">
    <text evidence="5">The sequence shown here is derived from an EMBL/GenBank/DDBJ whole genome shotgun (WGS) entry which is preliminary data.</text>
</comment>
<evidence type="ECO:0000256" key="3">
    <source>
        <dbReference type="ARBA" id="ARBA00023291"/>
    </source>
</evidence>
<gene>
    <name evidence="5" type="ORF">LJ739_04975</name>
</gene>
<feature type="domain" description="NADH:ubiquinone oxidoreductase-like 20kDa subunit" evidence="4">
    <location>
        <begin position="13"/>
        <end position="149"/>
    </location>
</feature>
<keyword evidence="6" id="KW-1185">Reference proteome</keyword>
<comment type="cofactor">
    <cofactor evidence="1">
        <name>[3Fe-4S] cluster</name>
        <dbReference type="ChEBI" id="CHEBI:21137"/>
    </cofactor>
</comment>
<dbReference type="Pfam" id="PF01058">
    <property type="entry name" value="Oxidored_q6"/>
    <property type="match status" value="1"/>
</dbReference>
<evidence type="ECO:0000259" key="4">
    <source>
        <dbReference type="Pfam" id="PF01058"/>
    </source>
</evidence>
<dbReference type="PANTHER" id="PTHR42845:SF2">
    <property type="entry name" value="F420-NON-REDUCING HYDROGENASE VHU SUBUNIT G"/>
    <property type="match status" value="1"/>
</dbReference>
<evidence type="ECO:0000313" key="6">
    <source>
        <dbReference type="Proteomes" id="UP001520878"/>
    </source>
</evidence>
<dbReference type="PANTHER" id="PTHR42845">
    <property type="entry name" value="COENZYME F420-REDUCING HYDROGENASE, GAMMA SUBUNIT"/>
    <property type="match status" value="1"/>
</dbReference>
<dbReference type="InterPro" id="IPR051349">
    <property type="entry name" value="Hydrogenase_assoc-protein"/>
</dbReference>
<accession>A0ABS8G514</accession>
<keyword evidence="3" id="KW-0411">Iron-sulfur</keyword>
<keyword evidence="3" id="KW-0479">Metal-binding</keyword>
<organism evidence="5 6">
    <name type="scientific">Fluctibacter halophilus</name>
    <dbReference type="NCBI Taxonomy" id="226011"/>
    <lineage>
        <taxon>Bacteria</taxon>
        <taxon>Pseudomonadati</taxon>
        <taxon>Pseudomonadota</taxon>
        <taxon>Gammaproteobacteria</taxon>
        <taxon>Alteromonadales</taxon>
        <taxon>Alteromonadaceae</taxon>
        <taxon>Fluctibacter</taxon>
    </lineage>
</organism>
<sequence length="262" mass="28627">MALTVAVHKLTSCSGCQLAFLNQGPALLSLMEKVTFVHFIEAGLYDPNTPVDLALVEGSVTTKDDLERLKQVRAHCRYLVTMGACATSGGVQALRNMANVDVWKRAVYARPDFIDTLADSTPVAEHVKVDFELWGCPVTQAQLDQLILQLSRGVLPKDDAEKVCMACKRAQQVCVMVTRQEPCMGPVVRTGCGALCPSFGRGCYGCFGPSEQPNGDSLANRFAGLGLQPEEIVQRFAGIHSHTPSHQAQIKRWQQLIVKEIE</sequence>
<dbReference type="RefSeq" id="WP_229157589.1">
    <property type="nucleotide sequence ID" value="NZ_JAJEWP010000001.1"/>
</dbReference>
<dbReference type="Gene3D" id="3.40.50.700">
    <property type="entry name" value="NADH:ubiquinone oxidoreductase-like, 20kDa subunit"/>
    <property type="match status" value="1"/>
</dbReference>
<name>A0ABS8G514_9ALTE</name>